<feature type="chain" id="PRO_5004241221" description="Lipoprotein" evidence="1">
    <location>
        <begin position="28"/>
        <end position="640"/>
    </location>
</feature>
<dbReference type="EMBL" id="AAGK01000002">
    <property type="protein sequence ID" value="EAN33042.1"/>
    <property type="molecule type" value="Genomic_DNA"/>
</dbReference>
<dbReference type="AlphaFoldDB" id="Q4N481"/>
<accession>Q4N481</accession>
<dbReference type="RefSeq" id="XP_765325.1">
    <property type="nucleotide sequence ID" value="XM_760232.1"/>
</dbReference>
<protein>
    <recommendedName>
        <fullName evidence="4">Lipoprotein</fullName>
    </recommendedName>
</protein>
<keyword evidence="3" id="KW-1185">Reference proteome</keyword>
<reference evidence="2 3" key="1">
    <citation type="journal article" date="2005" name="Science">
        <title>Genome sequence of Theileria parva, a bovine pathogen that transforms lymphocytes.</title>
        <authorList>
            <person name="Gardner M.J."/>
            <person name="Bishop R."/>
            <person name="Shah T."/>
            <person name="de Villiers E.P."/>
            <person name="Carlton J.M."/>
            <person name="Hall N."/>
            <person name="Ren Q."/>
            <person name="Paulsen I.T."/>
            <person name="Pain A."/>
            <person name="Berriman M."/>
            <person name="Wilson R.J.M."/>
            <person name="Sato S."/>
            <person name="Ralph S.A."/>
            <person name="Mann D.J."/>
            <person name="Xiong Z."/>
            <person name="Shallom S.J."/>
            <person name="Weidman J."/>
            <person name="Jiang L."/>
            <person name="Lynn J."/>
            <person name="Weaver B."/>
            <person name="Shoaibi A."/>
            <person name="Domingo A.R."/>
            <person name="Wasawo D."/>
            <person name="Crabtree J."/>
            <person name="Wortman J.R."/>
            <person name="Haas B."/>
            <person name="Angiuoli S.V."/>
            <person name="Creasy T.H."/>
            <person name="Lu C."/>
            <person name="Suh B."/>
            <person name="Silva J.C."/>
            <person name="Utterback T.R."/>
            <person name="Feldblyum T.V."/>
            <person name="Pertea M."/>
            <person name="Allen J."/>
            <person name="Nierman W.C."/>
            <person name="Taracha E.L.N."/>
            <person name="Salzberg S.L."/>
            <person name="White O.R."/>
            <person name="Fitzhugh H.A."/>
            <person name="Morzaria S."/>
            <person name="Venter J.C."/>
            <person name="Fraser C.M."/>
            <person name="Nene V."/>
        </authorList>
    </citation>
    <scope>NUCLEOTIDE SEQUENCE [LARGE SCALE GENOMIC DNA]</scope>
    <source>
        <strain evidence="2 3">Muguga</strain>
    </source>
</reference>
<dbReference type="OMA" id="TRTHHFQ"/>
<sequence length="640" mass="75152">MNFKMNKIQLPVLLFFCANLLVSCGDASHDNNRPTKEITFSFDLYNLQTSKNYNLSYRMKNFLSIGAMVPHRNRRLTKLFYKDETIITFVPDERVNLVTFIPRLRPTMCSVTYVKDGVISVKRFLKTEKWNQVTNENYKFRALEMAKETPLEIFDISNIEFDKIHLDEETKGDLTFYSFTPKGDIRIKIIADGTNVIWHSDDDTYVTGGHFSLQTQPKMMSFMTMNKGFMDLKFYSAYEDTYNEITLPEYQFVMKHFAYSTRTDITLNLDMHESNIFKVSSSVEQGVSFIDTFLRDPAKKVERIVAKEHTLWYRDQTQNFIKASYTVSSDPRLYKLVLCDTREPDKKYYHLYFMYKTDKMFKLPEREYNKEIKKIVYPRESFGEFDIQNFVESPTADPYPSVAYFPPFEKPLKIVKCENQLLWVSPGKDTVKSLFYFRNEDKHLVQLTCRDDSSITRTHHFQDAKSYFKGKTDDKSWVWISTPEFYRSIGLKQLIKTHTHLDLGVKVDPGAYEHKIGRVGNVMVQTFVPYSAFEITSVIDCARVLWTNEIKERLAALALYGDYGEFDRKTKEDSKNLVEFSQEANPFKNSLSKGYKLAELFIKGPQKVERQFLTLENDVWVQVKEEEFVKIYEGLENPDN</sequence>
<keyword evidence="1" id="KW-0732">Signal</keyword>
<gene>
    <name evidence="2" type="ordered locus">TP02_0758</name>
</gene>
<feature type="signal peptide" evidence="1">
    <location>
        <begin position="1"/>
        <end position="27"/>
    </location>
</feature>
<dbReference type="GeneID" id="3502012"/>
<evidence type="ECO:0008006" key="4">
    <source>
        <dbReference type="Google" id="ProtNLM"/>
    </source>
</evidence>
<dbReference type="Proteomes" id="UP000001949">
    <property type="component" value="Unassembled WGS sequence"/>
</dbReference>
<evidence type="ECO:0000313" key="2">
    <source>
        <dbReference type="EMBL" id="EAN33042.1"/>
    </source>
</evidence>
<dbReference type="KEGG" id="tpv:TP02_0758"/>
<dbReference type="eggNOG" id="ENOG502TN9T">
    <property type="taxonomic scope" value="Eukaryota"/>
</dbReference>
<evidence type="ECO:0000313" key="3">
    <source>
        <dbReference type="Proteomes" id="UP000001949"/>
    </source>
</evidence>
<organism evidence="2 3">
    <name type="scientific">Theileria parva</name>
    <name type="common">East coast fever infection agent</name>
    <dbReference type="NCBI Taxonomy" id="5875"/>
    <lineage>
        <taxon>Eukaryota</taxon>
        <taxon>Sar</taxon>
        <taxon>Alveolata</taxon>
        <taxon>Apicomplexa</taxon>
        <taxon>Aconoidasida</taxon>
        <taxon>Piroplasmida</taxon>
        <taxon>Theileriidae</taxon>
        <taxon>Theileria</taxon>
    </lineage>
</organism>
<evidence type="ECO:0000256" key="1">
    <source>
        <dbReference type="SAM" id="SignalP"/>
    </source>
</evidence>
<proteinExistence type="predicted"/>
<name>Q4N481_THEPA</name>
<dbReference type="PROSITE" id="PS51257">
    <property type="entry name" value="PROKAR_LIPOPROTEIN"/>
    <property type="match status" value="1"/>
</dbReference>
<comment type="caution">
    <text evidence="2">The sequence shown here is derived from an EMBL/GenBank/DDBJ whole genome shotgun (WGS) entry which is preliminary data.</text>
</comment>
<dbReference type="InParanoid" id="Q4N481"/>
<dbReference type="VEuPathDB" id="PiroplasmaDB:TpMuguga_02g00758"/>